<dbReference type="Gene3D" id="3.40.630.30">
    <property type="match status" value="1"/>
</dbReference>
<dbReference type="EMBL" id="QPID01000015">
    <property type="protein sequence ID" value="RCU43632.1"/>
    <property type="molecule type" value="Genomic_DNA"/>
</dbReference>
<feature type="domain" description="N-acetyltransferase" evidence="1">
    <location>
        <begin position="4"/>
        <end position="167"/>
    </location>
</feature>
<keyword evidence="2" id="KW-0808">Transferase</keyword>
<dbReference type="Pfam" id="PF13302">
    <property type="entry name" value="Acetyltransf_3"/>
    <property type="match status" value="1"/>
</dbReference>
<dbReference type="SUPFAM" id="SSF55729">
    <property type="entry name" value="Acyl-CoA N-acyltransferases (Nat)"/>
    <property type="match status" value="1"/>
</dbReference>
<gene>
    <name evidence="2" type="ORF">DU002_18365</name>
</gene>
<dbReference type="InterPro" id="IPR016181">
    <property type="entry name" value="Acyl_CoA_acyltransferase"/>
</dbReference>
<comment type="caution">
    <text evidence="2">The sequence shown here is derived from an EMBL/GenBank/DDBJ whole genome shotgun (WGS) entry which is preliminary data.</text>
</comment>
<dbReference type="AlphaFoldDB" id="A0A368MZG4"/>
<sequence length="170" mass="19168">MAQIWLRDVLPSDMDTLFEQQNEPKACEVAQFVPRSREAFLSHWQSNVLSNTCATVKTVMVLDATDVARGDKGSVAGSVVCWLQQEQWKIGYWLGCDFWQRGIATQALSLFLDVVIERPLYANVTKSNIGSLRVLAKNGFIVEREQRFFCPRLNQQIEELVLCLPATGSA</sequence>
<proteinExistence type="predicted"/>
<dbReference type="GO" id="GO:0016747">
    <property type="term" value="F:acyltransferase activity, transferring groups other than amino-acyl groups"/>
    <property type="evidence" value="ECO:0007669"/>
    <property type="project" value="InterPro"/>
</dbReference>
<dbReference type="PROSITE" id="PS51186">
    <property type="entry name" value="GNAT"/>
    <property type="match status" value="1"/>
</dbReference>
<accession>A0A368MZG4</accession>
<dbReference type="OrthoDB" id="9801656at2"/>
<name>A0A368MZG4_9GAMM</name>
<protein>
    <submittedName>
        <fullName evidence="2">N-acetyltransferase</fullName>
    </submittedName>
</protein>
<dbReference type="InterPro" id="IPR000182">
    <property type="entry name" value="GNAT_dom"/>
</dbReference>
<keyword evidence="3" id="KW-1185">Reference proteome</keyword>
<dbReference type="Proteomes" id="UP000252558">
    <property type="component" value="Unassembled WGS sequence"/>
</dbReference>
<evidence type="ECO:0000313" key="3">
    <source>
        <dbReference type="Proteomes" id="UP000252558"/>
    </source>
</evidence>
<organism evidence="2 3">
    <name type="scientific">Corallincola holothuriorum</name>
    <dbReference type="NCBI Taxonomy" id="2282215"/>
    <lineage>
        <taxon>Bacteria</taxon>
        <taxon>Pseudomonadati</taxon>
        <taxon>Pseudomonadota</taxon>
        <taxon>Gammaproteobacteria</taxon>
        <taxon>Alteromonadales</taxon>
        <taxon>Psychromonadaceae</taxon>
        <taxon>Corallincola</taxon>
    </lineage>
</organism>
<dbReference type="RefSeq" id="WP_114339915.1">
    <property type="nucleotide sequence ID" value="NZ_QPID01000015.1"/>
</dbReference>
<dbReference type="PANTHER" id="PTHR43328:SF1">
    <property type="entry name" value="N-ACETYLTRANSFERASE DOMAIN-CONTAINING PROTEIN"/>
    <property type="match status" value="1"/>
</dbReference>
<reference evidence="2 3" key="1">
    <citation type="submission" date="2018-07" db="EMBL/GenBank/DDBJ databases">
        <title>Corallincola holothuriorum sp. nov., a new facultative anaerobe isolated from sea cucumber Apostichopus japonicus.</title>
        <authorList>
            <person name="Xia H."/>
        </authorList>
    </citation>
    <scope>NUCLEOTIDE SEQUENCE [LARGE SCALE GENOMIC DNA]</scope>
    <source>
        <strain evidence="2 3">C4</strain>
    </source>
</reference>
<evidence type="ECO:0000313" key="2">
    <source>
        <dbReference type="EMBL" id="RCU43632.1"/>
    </source>
</evidence>
<evidence type="ECO:0000259" key="1">
    <source>
        <dbReference type="PROSITE" id="PS51186"/>
    </source>
</evidence>
<dbReference type="PANTHER" id="PTHR43328">
    <property type="entry name" value="ACETYLTRANSFERASE-RELATED"/>
    <property type="match status" value="1"/>
</dbReference>